<dbReference type="PANTHER" id="PTHR30511">
    <property type="entry name" value="ALANINE RACEMASE"/>
    <property type="match status" value="1"/>
</dbReference>
<evidence type="ECO:0000256" key="6">
    <source>
        <dbReference type="ARBA" id="ARBA00023235"/>
    </source>
</evidence>
<sequence length="384" mass="40170">MPMSPSPLPMAEDAGAILTIDLDALVANWRYLATHTTARQAAAVVKADAYGLGAAQVVPALVVAGCRLFFVAHLAEALAIRPLLPDGAQVAVLNGLMPSAEPACAAANVLPVLNSPDQARRWQAHAQALGRPLPAMLQLDIGMARLGLSLDQAGAMAADSAFAQMVPLQAVLGHLACADDPADPANAAQLAAFRAGAVLFPGVPRSLANSAASLNDARFHGDILRPGLALYGAQPVTDARHPIRPVISLQARVIQTRDVIDGTGAGYGLTWRADGPRRLATLAVGYADGWPRSLSERGAAWWNGHDLPIAGRVSMDSTIIDITALPLEALRAGDLVELIGPHRPIEQVAAQAGTIAYEILTGLGHRYTRRYLPLAVPNPQEIAA</sequence>
<dbReference type="InterPro" id="IPR020622">
    <property type="entry name" value="Ala_racemase_pyridoxalP-BS"/>
</dbReference>
<keyword evidence="6 7" id="KW-0413">Isomerase</keyword>
<feature type="active site" description="Proton acceptor; specific for D-alanine" evidence="7">
    <location>
        <position position="46"/>
    </location>
</feature>
<dbReference type="EMBL" id="JAAAPO010000003">
    <property type="protein sequence ID" value="NBC36451.1"/>
    <property type="molecule type" value="Genomic_DNA"/>
</dbReference>
<evidence type="ECO:0000256" key="3">
    <source>
        <dbReference type="ARBA" id="ARBA00007880"/>
    </source>
</evidence>
<reference evidence="10" key="1">
    <citation type="submission" date="2020-01" db="EMBL/GenBank/DDBJ databases">
        <title>Sphingomonas sp. strain CSW-10.</title>
        <authorList>
            <person name="Chen W.-M."/>
        </authorList>
    </citation>
    <scope>NUCLEOTIDE SEQUENCE [LARGE SCALE GENOMIC DNA]</scope>
    <source>
        <strain evidence="10">FSY-8</strain>
    </source>
</reference>
<dbReference type="SMART" id="SM01005">
    <property type="entry name" value="Ala_racemase_C"/>
    <property type="match status" value="1"/>
</dbReference>
<organism evidence="9 10">
    <name type="scientific">Novosphingobium ovatum</name>
    <dbReference type="NCBI Taxonomy" id="1908523"/>
    <lineage>
        <taxon>Bacteria</taxon>
        <taxon>Pseudomonadati</taxon>
        <taxon>Pseudomonadota</taxon>
        <taxon>Alphaproteobacteria</taxon>
        <taxon>Sphingomonadales</taxon>
        <taxon>Sphingomonadaceae</taxon>
        <taxon>Novosphingobium</taxon>
    </lineage>
</organism>
<dbReference type="InterPro" id="IPR029066">
    <property type="entry name" value="PLP-binding_barrel"/>
</dbReference>
<dbReference type="PROSITE" id="PS00395">
    <property type="entry name" value="ALANINE_RACEMASE"/>
    <property type="match status" value="1"/>
</dbReference>
<protein>
    <recommendedName>
        <fullName evidence="4 7">Alanine racemase</fullName>
        <ecNumber evidence="4 7">5.1.1.1</ecNumber>
    </recommendedName>
</protein>
<keyword evidence="10" id="KW-1185">Reference proteome</keyword>
<gene>
    <name evidence="9" type="primary">alr</name>
    <name evidence="9" type="ORF">GTZ99_07775</name>
</gene>
<dbReference type="Gene3D" id="2.40.37.10">
    <property type="entry name" value="Lyase, Ornithine Decarboxylase, Chain A, domain 1"/>
    <property type="match status" value="1"/>
</dbReference>
<evidence type="ECO:0000256" key="2">
    <source>
        <dbReference type="ARBA" id="ARBA00001933"/>
    </source>
</evidence>
<keyword evidence="5 7" id="KW-0663">Pyridoxal phosphate</keyword>
<dbReference type="CDD" id="cd00430">
    <property type="entry name" value="PLPDE_III_AR"/>
    <property type="match status" value="1"/>
</dbReference>
<dbReference type="HAMAP" id="MF_01201">
    <property type="entry name" value="Ala_racemase"/>
    <property type="match status" value="1"/>
</dbReference>
<dbReference type="PRINTS" id="PR00992">
    <property type="entry name" value="ALARACEMASE"/>
</dbReference>
<dbReference type="SUPFAM" id="SSF51419">
    <property type="entry name" value="PLP-binding barrel"/>
    <property type="match status" value="1"/>
</dbReference>
<evidence type="ECO:0000256" key="7">
    <source>
        <dbReference type="HAMAP-Rule" id="MF_01201"/>
    </source>
</evidence>
<dbReference type="EC" id="5.1.1.1" evidence="4 7"/>
<dbReference type="Gene3D" id="3.20.20.10">
    <property type="entry name" value="Alanine racemase"/>
    <property type="match status" value="1"/>
</dbReference>
<comment type="catalytic activity">
    <reaction evidence="1 7">
        <text>L-alanine = D-alanine</text>
        <dbReference type="Rhea" id="RHEA:20249"/>
        <dbReference type="ChEBI" id="CHEBI:57416"/>
        <dbReference type="ChEBI" id="CHEBI:57972"/>
        <dbReference type="EC" id="5.1.1.1"/>
    </reaction>
</comment>
<dbReference type="Proteomes" id="UP000753724">
    <property type="component" value="Unassembled WGS sequence"/>
</dbReference>
<dbReference type="Pfam" id="PF01168">
    <property type="entry name" value="Ala_racemase_N"/>
    <property type="match status" value="1"/>
</dbReference>
<evidence type="ECO:0000256" key="4">
    <source>
        <dbReference type="ARBA" id="ARBA00013089"/>
    </source>
</evidence>
<evidence type="ECO:0000313" key="9">
    <source>
        <dbReference type="EMBL" id="NBC36451.1"/>
    </source>
</evidence>
<comment type="cofactor">
    <cofactor evidence="2 7">
        <name>pyridoxal 5'-phosphate</name>
        <dbReference type="ChEBI" id="CHEBI:597326"/>
    </cofactor>
</comment>
<dbReference type="InterPro" id="IPR009006">
    <property type="entry name" value="Ala_racemase/Decarboxylase_C"/>
</dbReference>
<evidence type="ECO:0000259" key="8">
    <source>
        <dbReference type="SMART" id="SM01005"/>
    </source>
</evidence>
<comment type="function">
    <text evidence="7">Catalyzes the interconversion of L-alanine and D-alanine. May also act on other amino acids.</text>
</comment>
<feature type="active site" description="Proton acceptor; specific for L-alanine" evidence="7">
    <location>
        <position position="267"/>
    </location>
</feature>
<evidence type="ECO:0000313" key="10">
    <source>
        <dbReference type="Proteomes" id="UP000753724"/>
    </source>
</evidence>
<dbReference type="InterPro" id="IPR011079">
    <property type="entry name" value="Ala_racemase_C"/>
</dbReference>
<dbReference type="InterPro" id="IPR001608">
    <property type="entry name" value="Ala_racemase_N"/>
</dbReference>
<dbReference type="InterPro" id="IPR000821">
    <property type="entry name" value="Ala_racemase"/>
</dbReference>
<comment type="caution">
    <text evidence="9">The sequence shown here is derived from an EMBL/GenBank/DDBJ whole genome shotgun (WGS) entry which is preliminary data.</text>
</comment>
<evidence type="ECO:0000256" key="1">
    <source>
        <dbReference type="ARBA" id="ARBA00000316"/>
    </source>
</evidence>
<dbReference type="Pfam" id="PF00842">
    <property type="entry name" value="Ala_racemase_C"/>
    <property type="match status" value="1"/>
</dbReference>
<feature type="binding site" evidence="7">
    <location>
        <position position="145"/>
    </location>
    <ligand>
        <name>substrate</name>
    </ligand>
</feature>
<evidence type="ECO:0000256" key="5">
    <source>
        <dbReference type="ARBA" id="ARBA00022898"/>
    </source>
</evidence>
<comment type="similarity">
    <text evidence="3 7">Belongs to the alanine racemase family.</text>
</comment>
<feature type="binding site" evidence="7">
    <location>
        <position position="315"/>
    </location>
    <ligand>
        <name>substrate</name>
    </ligand>
</feature>
<proteinExistence type="inferred from homology"/>
<name>A0ABW9XD41_9SPHN</name>
<dbReference type="GO" id="GO:0008784">
    <property type="term" value="F:alanine racemase activity"/>
    <property type="evidence" value="ECO:0007669"/>
    <property type="project" value="UniProtKB-EC"/>
</dbReference>
<accession>A0ABW9XD41</accession>
<dbReference type="SUPFAM" id="SSF50621">
    <property type="entry name" value="Alanine racemase C-terminal domain-like"/>
    <property type="match status" value="1"/>
</dbReference>
<comment type="pathway">
    <text evidence="7">Amino-acid biosynthesis; D-alanine biosynthesis; D-alanine from L-alanine: step 1/1.</text>
</comment>
<feature type="domain" description="Alanine racemase C-terminal" evidence="8">
    <location>
        <begin position="246"/>
        <end position="372"/>
    </location>
</feature>
<dbReference type="NCBIfam" id="TIGR00492">
    <property type="entry name" value="alr"/>
    <property type="match status" value="1"/>
</dbReference>
<dbReference type="PANTHER" id="PTHR30511:SF0">
    <property type="entry name" value="ALANINE RACEMASE, CATABOLIC-RELATED"/>
    <property type="match status" value="1"/>
</dbReference>
<feature type="modified residue" description="N6-(pyridoxal phosphate)lysine" evidence="7">
    <location>
        <position position="46"/>
    </location>
</feature>